<keyword evidence="3" id="KW-1185">Reference proteome</keyword>
<dbReference type="SUPFAM" id="SSF117916">
    <property type="entry name" value="Fe-S cluster assembly (FSCA) domain-like"/>
    <property type="match status" value="1"/>
</dbReference>
<dbReference type="HOGENOM" id="CLU_091588_2_2_2"/>
<gene>
    <name evidence="2" type="ORF">MA03_05225</name>
</gene>
<dbReference type="OrthoDB" id="371709at2157"/>
<protein>
    <submittedName>
        <fullName evidence="2">Aromatic ring hydroxylase</fullName>
    </submittedName>
</protein>
<feature type="domain" description="MIP18 family-like" evidence="1">
    <location>
        <begin position="6"/>
        <end position="78"/>
    </location>
</feature>
<evidence type="ECO:0000259" key="1">
    <source>
        <dbReference type="Pfam" id="PF01883"/>
    </source>
</evidence>
<proteinExistence type="predicted"/>
<dbReference type="GeneID" id="25401610"/>
<dbReference type="EMBL" id="CP009961">
    <property type="protein sequence ID" value="AKG38791.1"/>
    <property type="molecule type" value="Genomic_DNA"/>
</dbReference>
<evidence type="ECO:0000313" key="2">
    <source>
        <dbReference type="EMBL" id="AKG38791.1"/>
    </source>
</evidence>
<name>A0A0F7CL49_9CREN</name>
<reference evidence="2 3" key="1">
    <citation type="journal article" date="2015" name="Stand. Genomic Sci.">
        <title>Complete genome sequence of and proposal of Thermofilum uzonense sp. nov. a novel hyperthermophilic crenarchaeon and emended description of the genus Thermofilum.</title>
        <authorList>
            <person name="Toshchakov S.V."/>
            <person name="Korzhenkov A.A."/>
            <person name="Samarov N.I."/>
            <person name="Mazunin I.O."/>
            <person name="Mozhey O.I."/>
            <person name="Shmyr I.S."/>
            <person name="Derbikova K.S."/>
            <person name="Taranov E.A."/>
            <person name="Dominova I.N."/>
            <person name="Bonch-Osmolovskaya E.A."/>
            <person name="Patrushev M.V."/>
            <person name="Podosokorskaya O.A."/>
            <person name="Kublanov I.V."/>
        </authorList>
    </citation>
    <scope>NUCLEOTIDE SEQUENCE [LARGE SCALE GENOMIC DNA]</scope>
    <source>
        <strain evidence="2 3">1807-2</strain>
    </source>
</reference>
<dbReference type="KEGG" id="thf:MA03_05225"/>
<dbReference type="InterPro" id="IPR034904">
    <property type="entry name" value="FSCA_dom_sf"/>
</dbReference>
<dbReference type="RefSeq" id="WP_052884261.1">
    <property type="nucleotide sequence ID" value="NZ_CP009961.1"/>
</dbReference>
<dbReference type="AlphaFoldDB" id="A0A0F7CL49"/>
<dbReference type="InterPro" id="IPR052339">
    <property type="entry name" value="Fe-S_Maturation_MIP18"/>
</dbReference>
<evidence type="ECO:0000313" key="3">
    <source>
        <dbReference type="Proteomes" id="UP000067434"/>
    </source>
</evidence>
<dbReference type="Gene3D" id="3.30.300.130">
    <property type="entry name" value="Fe-S cluster assembly (FSCA)"/>
    <property type="match status" value="1"/>
</dbReference>
<dbReference type="PANTHER" id="PTHR42831:SF1">
    <property type="entry name" value="FE-S PROTEIN MATURATION AUXILIARY FACTOR YITW"/>
    <property type="match status" value="1"/>
</dbReference>
<sequence length="101" mass="11375">MSTITKEAVIEALKEVYDPEIPFNVVDLGLIYGVEIEGKKVKIRMTLTAVGCPLSYFLVEMVKDVVKEKVPGIEEVEVDLVFDPPWTPDRMNPEVRKLLGL</sequence>
<dbReference type="Pfam" id="PF01883">
    <property type="entry name" value="FeS_assembly_P"/>
    <property type="match status" value="1"/>
</dbReference>
<dbReference type="InterPro" id="IPR002744">
    <property type="entry name" value="MIP18-like"/>
</dbReference>
<dbReference type="PATRIC" id="fig|1550241.5.peg.1100"/>
<dbReference type="PANTHER" id="PTHR42831">
    <property type="entry name" value="FE-S PROTEIN MATURATION AUXILIARY FACTOR YITW"/>
    <property type="match status" value="1"/>
</dbReference>
<dbReference type="Proteomes" id="UP000067434">
    <property type="component" value="Chromosome"/>
</dbReference>
<dbReference type="STRING" id="1550241.MA03_05225"/>
<accession>A0A0F7CL49</accession>
<organism evidence="2 3">
    <name type="scientific">Infirmifilum uzonense</name>
    <dbReference type="NCBI Taxonomy" id="1550241"/>
    <lineage>
        <taxon>Archaea</taxon>
        <taxon>Thermoproteota</taxon>
        <taxon>Thermoprotei</taxon>
        <taxon>Thermofilales</taxon>
        <taxon>Thermofilaceae</taxon>
        <taxon>Infirmifilum</taxon>
    </lineage>
</organism>